<dbReference type="SUPFAM" id="SSF143555">
    <property type="entry name" value="FwdE-like"/>
    <property type="match status" value="1"/>
</dbReference>
<dbReference type="PANTHER" id="PTHR39418">
    <property type="entry name" value="DEHYDROGENASE-RELATED"/>
    <property type="match status" value="1"/>
</dbReference>
<gene>
    <name evidence="2" type="ORF">SBF1_1200034</name>
</gene>
<accession>A0A2U3K0P5</accession>
<sequence length="143" mass="16378">MCVEKTPWEQVIDFHGHTCPEISLGFRVAQIALRELGIRPVPSSELVVTAYTHSCALDAYQVLNRATYGRGTLHVDEKKQHVYHFQYTGTSEGLQISIRSEILDHLVGIHDHKTMREQQNAYIETIQIILRTEESLFCTIQKV</sequence>
<dbReference type="OrthoDB" id="9804309at2"/>
<dbReference type="InterPro" id="IPR053194">
    <property type="entry name" value="tRNA_methyltr_O"/>
</dbReference>
<evidence type="ECO:0000313" key="3">
    <source>
        <dbReference type="Proteomes" id="UP000238916"/>
    </source>
</evidence>
<reference evidence="3" key="1">
    <citation type="submission" date="2018-02" db="EMBL/GenBank/DDBJ databases">
        <authorList>
            <person name="Hausmann B."/>
        </authorList>
    </citation>
    <scope>NUCLEOTIDE SEQUENCE [LARGE SCALE GENOMIC DNA]</scope>
    <source>
        <strain evidence="3">Peat soil MAG SbF1</strain>
    </source>
</reference>
<dbReference type="Gene3D" id="3.30.1330.130">
    <property type="match status" value="1"/>
</dbReference>
<proteinExistence type="predicted"/>
<name>A0A2U3K0P5_9FIRM</name>
<organism evidence="2 3">
    <name type="scientific">Candidatus Desulfosporosinus infrequens</name>
    <dbReference type="NCBI Taxonomy" id="2043169"/>
    <lineage>
        <taxon>Bacteria</taxon>
        <taxon>Bacillati</taxon>
        <taxon>Bacillota</taxon>
        <taxon>Clostridia</taxon>
        <taxon>Eubacteriales</taxon>
        <taxon>Desulfitobacteriaceae</taxon>
        <taxon>Desulfosporosinus</taxon>
    </lineage>
</organism>
<dbReference type="Pfam" id="PF02663">
    <property type="entry name" value="FmdE"/>
    <property type="match status" value="1"/>
</dbReference>
<evidence type="ECO:0000259" key="1">
    <source>
        <dbReference type="Pfam" id="PF02663"/>
    </source>
</evidence>
<dbReference type="PANTHER" id="PTHR39418:SF1">
    <property type="entry name" value="DEHYDROGENASE"/>
    <property type="match status" value="1"/>
</dbReference>
<dbReference type="InterPro" id="IPR003814">
    <property type="entry name" value="FmdEsu_dom"/>
</dbReference>
<dbReference type="Proteomes" id="UP000238916">
    <property type="component" value="Unassembled WGS sequence"/>
</dbReference>
<dbReference type="EMBL" id="OMOF01000025">
    <property type="protein sequence ID" value="SPF33169.1"/>
    <property type="molecule type" value="Genomic_DNA"/>
</dbReference>
<evidence type="ECO:0000313" key="2">
    <source>
        <dbReference type="EMBL" id="SPF33169.1"/>
    </source>
</evidence>
<feature type="domain" description="Formylmethanofuran dehydrogenase subunit E" evidence="1">
    <location>
        <begin position="14"/>
        <end position="135"/>
    </location>
</feature>
<dbReference type="AlphaFoldDB" id="A0A2U3K0P5"/>
<protein>
    <submittedName>
        <fullName evidence="2">Formylmethanofuran dehydrogenase subunit E region</fullName>
    </submittedName>
</protein>